<dbReference type="Proteomes" id="UP000657918">
    <property type="component" value="Unassembled WGS sequence"/>
</dbReference>
<comment type="caution">
    <text evidence="1">The sequence shown here is derived from an EMBL/GenBank/DDBJ whole genome shotgun (WGS) entry which is preliminary data.</text>
</comment>
<dbReference type="AlphaFoldDB" id="A0A835J923"/>
<evidence type="ECO:0000313" key="1">
    <source>
        <dbReference type="EMBL" id="KAF9664269.1"/>
    </source>
</evidence>
<keyword evidence="2" id="KW-1185">Reference proteome</keyword>
<sequence length="67" mass="7429">MIEGEMIKEAGHSAPISAYTLKSIKAGGVFGSHDSVTDLQGWFHDHVMILLLSKGFIFMTWIPDIHD</sequence>
<proteinExistence type="predicted"/>
<name>A0A835J923_9ROSI</name>
<protein>
    <submittedName>
        <fullName evidence="1">Uncharacterized protein</fullName>
    </submittedName>
</protein>
<evidence type="ECO:0000313" key="2">
    <source>
        <dbReference type="Proteomes" id="UP000657918"/>
    </source>
</evidence>
<gene>
    <name evidence="1" type="ORF">SADUNF_Sadunf17G0138500</name>
</gene>
<dbReference type="EMBL" id="JADGMS010000017">
    <property type="protein sequence ID" value="KAF9664269.1"/>
    <property type="molecule type" value="Genomic_DNA"/>
</dbReference>
<accession>A0A835J923</accession>
<organism evidence="1 2">
    <name type="scientific">Salix dunnii</name>
    <dbReference type="NCBI Taxonomy" id="1413687"/>
    <lineage>
        <taxon>Eukaryota</taxon>
        <taxon>Viridiplantae</taxon>
        <taxon>Streptophyta</taxon>
        <taxon>Embryophyta</taxon>
        <taxon>Tracheophyta</taxon>
        <taxon>Spermatophyta</taxon>
        <taxon>Magnoliopsida</taxon>
        <taxon>eudicotyledons</taxon>
        <taxon>Gunneridae</taxon>
        <taxon>Pentapetalae</taxon>
        <taxon>rosids</taxon>
        <taxon>fabids</taxon>
        <taxon>Malpighiales</taxon>
        <taxon>Salicaceae</taxon>
        <taxon>Saliceae</taxon>
        <taxon>Salix</taxon>
    </lineage>
</organism>
<reference evidence="1 2" key="1">
    <citation type="submission" date="2020-10" db="EMBL/GenBank/DDBJ databases">
        <title>Plant Genome Project.</title>
        <authorList>
            <person name="Zhang R.-G."/>
        </authorList>
    </citation>
    <scope>NUCLEOTIDE SEQUENCE [LARGE SCALE GENOMIC DNA]</scope>
    <source>
        <strain evidence="1">FAFU-HL-1</strain>
        <tissue evidence="1">Leaf</tissue>
    </source>
</reference>